<accession>A0A1V4JV69</accession>
<organism evidence="2 3">
    <name type="scientific">Patagioenas fasciata monilis</name>
    <dbReference type="NCBI Taxonomy" id="372326"/>
    <lineage>
        <taxon>Eukaryota</taxon>
        <taxon>Metazoa</taxon>
        <taxon>Chordata</taxon>
        <taxon>Craniata</taxon>
        <taxon>Vertebrata</taxon>
        <taxon>Euteleostomi</taxon>
        <taxon>Archelosauria</taxon>
        <taxon>Archosauria</taxon>
        <taxon>Dinosauria</taxon>
        <taxon>Saurischia</taxon>
        <taxon>Theropoda</taxon>
        <taxon>Coelurosauria</taxon>
        <taxon>Aves</taxon>
        <taxon>Neognathae</taxon>
        <taxon>Neoaves</taxon>
        <taxon>Columbimorphae</taxon>
        <taxon>Columbiformes</taxon>
        <taxon>Columbidae</taxon>
        <taxon>Patagioenas</taxon>
    </lineage>
</organism>
<dbReference type="EMBL" id="LSYS01006073">
    <property type="protein sequence ID" value="OPJ76071.1"/>
    <property type="molecule type" value="Genomic_DNA"/>
</dbReference>
<gene>
    <name evidence="2" type="ORF">AV530_015382</name>
</gene>
<dbReference type="Proteomes" id="UP000190648">
    <property type="component" value="Unassembled WGS sequence"/>
</dbReference>
<reference evidence="2 3" key="1">
    <citation type="submission" date="2016-02" db="EMBL/GenBank/DDBJ databases">
        <title>Band-tailed pigeon sequencing and assembly.</title>
        <authorList>
            <person name="Soares A.E."/>
            <person name="Novak B.J."/>
            <person name="Rice E.S."/>
            <person name="O'Connell B."/>
            <person name="Chang D."/>
            <person name="Weber S."/>
            <person name="Shapiro B."/>
        </authorList>
    </citation>
    <scope>NUCLEOTIDE SEQUENCE [LARGE SCALE GENOMIC DNA]</scope>
    <source>
        <strain evidence="2">BTP2013</strain>
        <tissue evidence="2">Blood</tissue>
    </source>
</reference>
<proteinExistence type="predicted"/>
<protein>
    <submittedName>
        <fullName evidence="2">Uncharacterized protein</fullName>
    </submittedName>
</protein>
<keyword evidence="3" id="KW-1185">Reference proteome</keyword>
<sequence>MAPLVTACVLPTVPGLLVSSQPAQVHTIIYQLAQVSSSSAHGGSFGEVGGSARAGTRKGLGEGAEQAEDTTINDLLACLDTLEHEDAVPDVPDSPGLTAFLREFPDLSKFVAERGCTKQ</sequence>
<evidence type="ECO:0000313" key="2">
    <source>
        <dbReference type="EMBL" id="OPJ76071.1"/>
    </source>
</evidence>
<comment type="caution">
    <text evidence="2">The sequence shown here is derived from an EMBL/GenBank/DDBJ whole genome shotgun (WGS) entry which is preliminary data.</text>
</comment>
<name>A0A1V4JV69_PATFA</name>
<feature type="region of interest" description="Disordered" evidence="1">
    <location>
        <begin position="39"/>
        <end position="67"/>
    </location>
</feature>
<dbReference type="AlphaFoldDB" id="A0A1V4JV69"/>
<dbReference type="OrthoDB" id="9218093at2759"/>
<evidence type="ECO:0000313" key="3">
    <source>
        <dbReference type="Proteomes" id="UP000190648"/>
    </source>
</evidence>
<evidence type="ECO:0000256" key="1">
    <source>
        <dbReference type="SAM" id="MobiDB-lite"/>
    </source>
</evidence>